<dbReference type="SUPFAM" id="SSF158682">
    <property type="entry name" value="TerB-like"/>
    <property type="match status" value="1"/>
</dbReference>
<keyword evidence="2" id="KW-1185">Reference proteome</keyword>
<sequence>MPKQDLYMGLGSLLYALAKTDGRLQAEESKFINEVLCQDLNGEMALYAFGLREAYDSSPEIAYGFAIRRFRENKKDFDGETKKKFMAILQQVALAYDGSPARRKTY</sequence>
<dbReference type="RefSeq" id="WP_302040676.1">
    <property type="nucleotide sequence ID" value="NZ_JAUKPO010000023.1"/>
</dbReference>
<reference evidence="1" key="1">
    <citation type="submission" date="2023-07" db="EMBL/GenBank/DDBJ databases">
        <title>The genome sequence of Rhodocytophaga aerolata KACC 12507.</title>
        <authorList>
            <person name="Zhang X."/>
        </authorList>
    </citation>
    <scope>NUCLEOTIDE SEQUENCE</scope>
    <source>
        <strain evidence="1">KACC 12507</strain>
    </source>
</reference>
<gene>
    <name evidence="1" type="ORF">Q0590_26575</name>
</gene>
<organism evidence="1 2">
    <name type="scientific">Rhodocytophaga aerolata</name>
    <dbReference type="NCBI Taxonomy" id="455078"/>
    <lineage>
        <taxon>Bacteria</taxon>
        <taxon>Pseudomonadati</taxon>
        <taxon>Bacteroidota</taxon>
        <taxon>Cytophagia</taxon>
        <taxon>Cytophagales</taxon>
        <taxon>Rhodocytophagaceae</taxon>
        <taxon>Rhodocytophaga</taxon>
    </lineage>
</organism>
<evidence type="ECO:0000313" key="2">
    <source>
        <dbReference type="Proteomes" id="UP001168528"/>
    </source>
</evidence>
<dbReference type="EMBL" id="JAUKPO010000023">
    <property type="protein sequence ID" value="MDO1449873.1"/>
    <property type="molecule type" value="Genomic_DNA"/>
</dbReference>
<dbReference type="Proteomes" id="UP001168528">
    <property type="component" value="Unassembled WGS sequence"/>
</dbReference>
<accession>A0ABT8RFB2</accession>
<comment type="caution">
    <text evidence="1">The sequence shown here is derived from an EMBL/GenBank/DDBJ whole genome shotgun (WGS) entry which is preliminary data.</text>
</comment>
<protein>
    <submittedName>
        <fullName evidence="1">TerB family tellurite resistance protein</fullName>
    </submittedName>
</protein>
<proteinExistence type="predicted"/>
<name>A0ABT8RFB2_9BACT</name>
<dbReference type="InterPro" id="IPR029024">
    <property type="entry name" value="TerB-like"/>
</dbReference>
<evidence type="ECO:0000313" key="1">
    <source>
        <dbReference type="EMBL" id="MDO1449873.1"/>
    </source>
</evidence>